<evidence type="ECO:0000256" key="5">
    <source>
        <dbReference type="ARBA" id="ARBA00022617"/>
    </source>
</evidence>
<dbReference type="InterPro" id="IPR002401">
    <property type="entry name" value="Cyt_P450_E_grp-I"/>
</dbReference>
<keyword evidence="11" id="KW-0503">Monooxygenase</keyword>
<evidence type="ECO:0000256" key="4">
    <source>
        <dbReference type="ARBA" id="ARBA00010617"/>
    </source>
</evidence>
<keyword evidence="8" id="KW-0492">Microsome</keyword>
<dbReference type="GO" id="GO:0005789">
    <property type="term" value="C:endoplasmic reticulum membrane"/>
    <property type="evidence" value="ECO:0007669"/>
    <property type="project" value="UniProtKB-SubCell"/>
</dbReference>
<dbReference type="Pfam" id="PF00067">
    <property type="entry name" value="p450"/>
    <property type="match status" value="2"/>
</dbReference>
<comment type="similarity">
    <text evidence="4">Belongs to the cytochrome P450 family.</text>
</comment>
<dbReference type="Gene3D" id="1.10.630.10">
    <property type="entry name" value="Cytochrome P450"/>
    <property type="match status" value="1"/>
</dbReference>
<proteinExistence type="inferred from homology"/>
<reference evidence="14 15" key="1">
    <citation type="submission" date="2024-04" db="EMBL/GenBank/DDBJ databases">
        <authorList>
            <person name="Waldvogel A.-M."/>
            <person name="Schoenle A."/>
        </authorList>
    </citation>
    <scope>NUCLEOTIDE SEQUENCE [LARGE SCALE GENOMIC DNA]</scope>
</reference>
<evidence type="ECO:0000256" key="7">
    <source>
        <dbReference type="ARBA" id="ARBA00022824"/>
    </source>
</evidence>
<keyword evidence="12" id="KW-0472">Membrane</keyword>
<dbReference type="InterPro" id="IPR001128">
    <property type="entry name" value="Cyt_P450"/>
</dbReference>
<dbReference type="FunFam" id="1.10.630.10:FF:000238">
    <property type="entry name" value="Cytochrome P450 2A6"/>
    <property type="match status" value="1"/>
</dbReference>
<evidence type="ECO:0000256" key="11">
    <source>
        <dbReference type="ARBA" id="ARBA00023033"/>
    </source>
</evidence>
<evidence type="ECO:0000256" key="3">
    <source>
        <dbReference type="ARBA" id="ARBA00004406"/>
    </source>
</evidence>
<evidence type="ECO:0000313" key="15">
    <source>
        <dbReference type="Proteomes" id="UP001497482"/>
    </source>
</evidence>
<name>A0AAV2J0T5_KNICA</name>
<sequence>MSNGERWKQLRRFTLTTVRDFGMGRKAMDSWIQEESTQMIGRFHSFNAKPVDPTFLLSQTVSNVICCLVFGERFVYEDKQFVKLLEAFNSFIKFNSSPLYNIMPWLLDRLPGYHKTVFQEIDDVREFCRVKIEEHRKTLDPASPRDFIDCFLMRMNQENDNADSEFHFENLWSTVLNLFAAGSETTSSTIRFALSIFIKYPHIQKKMQEEIDAVIGQGRSPNMDDRKSLPFCDAALHEGTFIFSVLHSVLKGEKDWATPLRFNPEHFLDHNGNFKKNPAFLPFAIGKRSCPGESLARMEIFIFVVSLLQHFSFSCSGGPDSINLTPEAGGFGNVPRKYEIIATPRSL</sequence>
<evidence type="ECO:0000313" key="14">
    <source>
        <dbReference type="EMBL" id="CAL1571052.1"/>
    </source>
</evidence>
<dbReference type="GO" id="GO:0006082">
    <property type="term" value="P:organic acid metabolic process"/>
    <property type="evidence" value="ECO:0007669"/>
    <property type="project" value="TreeGrafter"/>
</dbReference>
<dbReference type="GO" id="GO:0020037">
    <property type="term" value="F:heme binding"/>
    <property type="evidence" value="ECO:0007669"/>
    <property type="project" value="InterPro"/>
</dbReference>
<dbReference type="SUPFAM" id="SSF48264">
    <property type="entry name" value="Cytochrome P450"/>
    <property type="match status" value="1"/>
</dbReference>
<dbReference type="GO" id="GO:0005506">
    <property type="term" value="F:iron ion binding"/>
    <property type="evidence" value="ECO:0007669"/>
    <property type="project" value="InterPro"/>
</dbReference>
<dbReference type="AlphaFoldDB" id="A0AAV2J0T5"/>
<keyword evidence="6 13" id="KW-0479">Metal-binding</keyword>
<dbReference type="PRINTS" id="PR00463">
    <property type="entry name" value="EP450I"/>
</dbReference>
<accession>A0AAV2J0T5</accession>
<dbReference type="GO" id="GO:0006805">
    <property type="term" value="P:xenobiotic metabolic process"/>
    <property type="evidence" value="ECO:0007669"/>
    <property type="project" value="TreeGrafter"/>
</dbReference>
<keyword evidence="10 13" id="KW-0408">Iron</keyword>
<evidence type="ECO:0000256" key="8">
    <source>
        <dbReference type="ARBA" id="ARBA00022848"/>
    </source>
</evidence>
<evidence type="ECO:0000256" key="12">
    <source>
        <dbReference type="ARBA" id="ARBA00023136"/>
    </source>
</evidence>
<dbReference type="GO" id="GO:0016712">
    <property type="term" value="F:oxidoreductase activity, acting on paired donors, with incorporation or reduction of molecular oxygen, reduced flavin or flavoprotein as one donor, and incorporation of one atom of oxygen"/>
    <property type="evidence" value="ECO:0007669"/>
    <property type="project" value="TreeGrafter"/>
</dbReference>
<dbReference type="PANTHER" id="PTHR24300">
    <property type="entry name" value="CYTOCHROME P450 508A4-RELATED"/>
    <property type="match status" value="1"/>
</dbReference>
<dbReference type="EMBL" id="OZ035832">
    <property type="protein sequence ID" value="CAL1571052.1"/>
    <property type="molecule type" value="Genomic_DNA"/>
</dbReference>
<dbReference type="InterPro" id="IPR036396">
    <property type="entry name" value="Cyt_P450_sf"/>
</dbReference>
<gene>
    <name evidence="14" type="ORF">KC01_LOCUS3227</name>
</gene>
<evidence type="ECO:0000256" key="2">
    <source>
        <dbReference type="ARBA" id="ARBA00004174"/>
    </source>
</evidence>
<dbReference type="InterPro" id="IPR050182">
    <property type="entry name" value="Cytochrome_P450_fam2"/>
</dbReference>
<protein>
    <recommendedName>
        <fullName evidence="16">Cytochrome P450</fullName>
    </recommendedName>
</protein>
<keyword evidence="9" id="KW-0560">Oxidoreductase</keyword>
<dbReference type="PRINTS" id="PR00385">
    <property type="entry name" value="P450"/>
</dbReference>
<evidence type="ECO:0000256" key="1">
    <source>
        <dbReference type="ARBA" id="ARBA00001971"/>
    </source>
</evidence>
<comment type="subcellular location">
    <subcellularLocation>
        <location evidence="3">Endoplasmic reticulum membrane</location>
        <topology evidence="3">Peripheral membrane protein</topology>
    </subcellularLocation>
    <subcellularLocation>
        <location evidence="2">Microsome membrane</location>
        <topology evidence="2">Peripheral membrane protein</topology>
    </subcellularLocation>
</comment>
<evidence type="ECO:0000256" key="6">
    <source>
        <dbReference type="ARBA" id="ARBA00022723"/>
    </source>
</evidence>
<dbReference type="PANTHER" id="PTHR24300:SF153">
    <property type="entry name" value="CYTOCHROME P450 2G1-LIKE-RELATED"/>
    <property type="match status" value="1"/>
</dbReference>
<evidence type="ECO:0000256" key="9">
    <source>
        <dbReference type="ARBA" id="ARBA00023002"/>
    </source>
</evidence>
<evidence type="ECO:0000256" key="10">
    <source>
        <dbReference type="ARBA" id="ARBA00023004"/>
    </source>
</evidence>
<organism evidence="14 15">
    <name type="scientific">Knipowitschia caucasica</name>
    <name type="common">Caucasian dwarf goby</name>
    <name type="synonym">Pomatoschistus caucasicus</name>
    <dbReference type="NCBI Taxonomy" id="637954"/>
    <lineage>
        <taxon>Eukaryota</taxon>
        <taxon>Metazoa</taxon>
        <taxon>Chordata</taxon>
        <taxon>Craniata</taxon>
        <taxon>Vertebrata</taxon>
        <taxon>Euteleostomi</taxon>
        <taxon>Actinopterygii</taxon>
        <taxon>Neopterygii</taxon>
        <taxon>Teleostei</taxon>
        <taxon>Neoteleostei</taxon>
        <taxon>Acanthomorphata</taxon>
        <taxon>Gobiaria</taxon>
        <taxon>Gobiiformes</taxon>
        <taxon>Gobioidei</taxon>
        <taxon>Gobiidae</taxon>
        <taxon>Gobiinae</taxon>
        <taxon>Knipowitschia</taxon>
    </lineage>
</organism>
<keyword evidence="15" id="KW-1185">Reference proteome</keyword>
<dbReference type="Proteomes" id="UP001497482">
    <property type="component" value="Chromosome 10"/>
</dbReference>
<feature type="binding site" description="axial binding residue" evidence="13">
    <location>
        <position position="290"/>
    </location>
    <ligand>
        <name>heme</name>
        <dbReference type="ChEBI" id="CHEBI:30413"/>
    </ligand>
    <ligandPart>
        <name>Fe</name>
        <dbReference type="ChEBI" id="CHEBI:18248"/>
    </ligandPart>
</feature>
<comment type="cofactor">
    <cofactor evidence="1 13">
        <name>heme</name>
        <dbReference type="ChEBI" id="CHEBI:30413"/>
    </cofactor>
</comment>
<evidence type="ECO:0000256" key="13">
    <source>
        <dbReference type="PIRSR" id="PIRSR602401-1"/>
    </source>
</evidence>
<keyword evidence="7" id="KW-0256">Endoplasmic reticulum</keyword>
<evidence type="ECO:0008006" key="16">
    <source>
        <dbReference type="Google" id="ProtNLM"/>
    </source>
</evidence>
<keyword evidence="5 13" id="KW-0349">Heme</keyword>